<proteinExistence type="predicted"/>
<feature type="transmembrane region" description="Helical" evidence="1">
    <location>
        <begin position="52"/>
        <end position="76"/>
    </location>
</feature>
<dbReference type="RefSeq" id="WP_244746982.1">
    <property type="nucleotide sequence ID" value="NZ_CP095071.1"/>
</dbReference>
<feature type="transmembrane region" description="Helical" evidence="1">
    <location>
        <begin position="134"/>
        <end position="153"/>
    </location>
</feature>
<keyword evidence="1" id="KW-0812">Transmembrane</keyword>
<keyword evidence="1" id="KW-1133">Transmembrane helix</keyword>
<dbReference type="Pfam" id="PF11667">
    <property type="entry name" value="DUF3267"/>
    <property type="match status" value="1"/>
</dbReference>
<evidence type="ECO:0000256" key="1">
    <source>
        <dbReference type="SAM" id="Phobius"/>
    </source>
</evidence>
<keyword evidence="3" id="KW-1185">Reference proteome</keyword>
<organism evidence="2 3">
    <name type="scientific">Gracilibacillus salinarum</name>
    <dbReference type="NCBI Taxonomy" id="2932255"/>
    <lineage>
        <taxon>Bacteria</taxon>
        <taxon>Bacillati</taxon>
        <taxon>Bacillota</taxon>
        <taxon>Bacilli</taxon>
        <taxon>Bacillales</taxon>
        <taxon>Bacillaceae</taxon>
        <taxon>Gracilibacillus</taxon>
    </lineage>
</organism>
<accession>A0ABY4GTS7</accession>
<feature type="transmembrane region" description="Helical" evidence="1">
    <location>
        <begin position="20"/>
        <end position="40"/>
    </location>
</feature>
<protein>
    <submittedName>
        <fullName evidence="2">DUF3267 domain-containing protein</fullName>
    </submittedName>
</protein>
<evidence type="ECO:0000313" key="2">
    <source>
        <dbReference type="EMBL" id="UOQ86617.1"/>
    </source>
</evidence>
<sequence length="179" mass="20690">MNCWDSINVTKQLGFYRSIILSFLFGLLSFIFLYLPFNLIHKGAVVEDHGMIPLLIGLAILPLLHKMLRVVPLLLINKQLKLIWTLEKGIFPNFRVCNNTKTNKPTLFVALLTPTIVITLPCIIYSYFAPSHYPYFLLFGAINLSLSYIDFLFIRHLWRAPRKCVISNDDTGYDILIQR</sequence>
<evidence type="ECO:0000313" key="3">
    <source>
        <dbReference type="Proteomes" id="UP000831537"/>
    </source>
</evidence>
<feature type="transmembrane region" description="Helical" evidence="1">
    <location>
        <begin position="107"/>
        <end position="128"/>
    </location>
</feature>
<name>A0ABY4GTS7_9BACI</name>
<keyword evidence="1" id="KW-0472">Membrane</keyword>
<dbReference type="EMBL" id="CP095071">
    <property type="protein sequence ID" value="UOQ86617.1"/>
    <property type="molecule type" value="Genomic_DNA"/>
</dbReference>
<gene>
    <name evidence="2" type="ORF">MUN87_06940</name>
</gene>
<dbReference type="InterPro" id="IPR021683">
    <property type="entry name" value="DUF3267"/>
</dbReference>
<dbReference type="Proteomes" id="UP000831537">
    <property type="component" value="Chromosome"/>
</dbReference>
<reference evidence="2 3" key="1">
    <citation type="submission" date="2022-04" db="EMBL/GenBank/DDBJ databases">
        <title>Gracilibacillus sp. isolated from saltern.</title>
        <authorList>
            <person name="Won M."/>
            <person name="Lee C.-M."/>
            <person name="Woen H.-Y."/>
            <person name="Kwon S.-W."/>
        </authorList>
    </citation>
    <scope>NUCLEOTIDE SEQUENCE [LARGE SCALE GENOMIC DNA]</scope>
    <source>
        <strain evidence="2 3">SSPM10-3</strain>
    </source>
</reference>